<sequence length="127" mass="13980">MSGTGEQTDILAVGSVLKKIGGGGFGEIYEVLDQVNQVNVALKVESAQQPKQVFYKPMAESGRLTEAEMNLIFVNWRELIVCSTKLLKALRVRKKMSGERMPVQVVGDILSSCCNRKQTSRKTSNTS</sequence>
<reference evidence="4" key="1">
    <citation type="submission" date="2021-02" db="EMBL/GenBank/DDBJ databases">
        <title>Comparative genomics reveals that relaxation of natural selection precedes convergent phenotypic evolution of cavefish.</title>
        <authorList>
            <person name="Peng Z."/>
        </authorList>
    </citation>
    <scope>NUCLEOTIDE SEQUENCE</scope>
    <source>
        <tissue evidence="4">Muscle</tissue>
    </source>
</reference>
<dbReference type="SUPFAM" id="SSF56112">
    <property type="entry name" value="Protein kinase-like (PK-like)"/>
    <property type="match status" value="1"/>
</dbReference>
<evidence type="ECO:0000256" key="1">
    <source>
        <dbReference type="ARBA" id="ARBA00004496"/>
    </source>
</evidence>
<protein>
    <recommendedName>
        <fullName evidence="6">Protein kinase domain-containing protein</fullName>
    </recommendedName>
</protein>
<dbReference type="PANTHER" id="PTHR46006">
    <property type="entry name" value="RHO GUANINE NUCLEOTIDE EXCHANGE FACTOR AT 64C, ISOFORM A"/>
    <property type="match status" value="1"/>
</dbReference>
<comment type="subcellular location">
    <subcellularLocation>
        <location evidence="1">Cytoplasm</location>
    </subcellularLocation>
</comment>
<dbReference type="AlphaFoldDB" id="A0A9W7WI59"/>
<dbReference type="EMBL" id="JAFHDT010000015">
    <property type="protein sequence ID" value="KAI7800299.1"/>
    <property type="molecule type" value="Genomic_DNA"/>
</dbReference>
<accession>A0A9W7WI59</accession>
<evidence type="ECO:0000256" key="2">
    <source>
        <dbReference type="ARBA" id="ARBA00022490"/>
    </source>
</evidence>
<name>A0A9W7WI59_TRIRA</name>
<gene>
    <name evidence="4" type="ORF">IRJ41_025825</name>
</gene>
<evidence type="ECO:0000313" key="5">
    <source>
        <dbReference type="Proteomes" id="UP001059041"/>
    </source>
</evidence>
<evidence type="ECO:0008006" key="6">
    <source>
        <dbReference type="Google" id="ProtNLM"/>
    </source>
</evidence>
<dbReference type="PANTHER" id="PTHR46006:SF6">
    <property type="entry name" value="INTERSECTIN-2 ISOFORM X1"/>
    <property type="match status" value="1"/>
</dbReference>
<dbReference type="InterPro" id="IPR011009">
    <property type="entry name" value="Kinase-like_dom_sf"/>
</dbReference>
<feature type="binding site" evidence="3">
    <location>
        <position position="43"/>
    </location>
    <ligand>
        <name>ATP</name>
        <dbReference type="ChEBI" id="CHEBI:30616"/>
    </ligand>
</feature>
<dbReference type="GO" id="GO:0035025">
    <property type="term" value="P:positive regulation of Rho protein signal transduction"/>
    <property type="evidence" value="ECO:0007669"/>
    <property type="project" value="TreeGrafter"/>
</dbReference>
<dbReference type="InterPro" id="IPR017441">
    <property type="entry name" value="Protein_kinase_ATP_BS"/>
</dbReference>
<dbReference type="GO" id="GO:0005737">
    <property type="term" value="C:cytoplasm"/>
    <property type="evidence" value="ECO:0007669"/>
    <property type="project" value="UniProtKB-SubCell"/>
</dbReference>
<evidence type="ECO:0000256" key="3">
    <source>
        <dbReference type="PROSITE-ProRule" id="PRU10141"/>
    </source>
</evidence>
<dbReference type="Gene3D" id="1.20.900.10">
    <property type="entry name" value="Dbl homology (DH) domain"/>
    <property type="match status" value="1"/>
</dbReference>
<comment type="caution">
    <text evidence="4">The sequence shown here is derived from an EMBL/GenBank/DDBJ whole genome shotgun (WGS) entry which is preliminary data.</text>
</comment>
<keyword evidence="5" id="KW-1185">Reference proteome</keyword>
<evidence type="ECO:0000313" key="4">
    <source>
        <dbReference type="EMBL" id="KAI7800299.1"/>
    </source>
</evidence>
<dbReference type="InterPro" id="IPR035899">
    <property type="entry name" value="DBL_dom_sf"/>
</dbReference>
<dbReference type="SUPFAM" id="SSF48065">
    <property type="entry name" value="DBL homology domain (DH-domain)"/>
    <property type="match status" value="1"/>
</dbReference>
<proteinExistence type="predicted"/>
<dbReference type="InterPro" id="IPR051480">
    <property type="entry name" value="Endocytic_GEF_Adapter"/>
</dbReference>
<organism evidence="4 5">
    <name type="scientific">Triplophysa rosa</name>
    <name type="common">Cave loach</name>
    <dbReference type="NCBI Taxonomy" id="992332"/>
    <lineage>
        <taxon>Eukaryota</taxon>
        <taxon>Metazoa</taxon>
        <taxon>Chordata</taxon>
        <taxon>Craniata</taxon>
        <taxon>Vertebrata</taxon>
        <taxon>Euteleostomi</taxon>
        <taxon>Actinopterygii</taxon>
        <taxon>Neopterygii</taxon>
        <taxon>Teleostei</taxon>
        <taxon>Ostariophysi</taxon>
        <taxon>Cypriniformes</taxon>
        <taxon>Nemacheilidae</taxon>
        <taxon>Triplophysa</taxon>
    </lineage>
</organism>
<dbReference type="PROSITE" id="PS00107">
    <property type="entry name" value="PROTEIN_KINASE_ATP"/>
    <property type="match status" value="1"/>
</dbReference>
<keyword evidence="3" id="KW-0547">Nucleotide-binding</keyword>
<keyword evidence="2" id="KW-0963">Cytoplasm</keyword>
<dbReference type="GO" id="GO:0005524">
    <property type="term" value="F:ATP binding"/>
    <property type="evidence" value="ECO:0007669"/>
    <property type="project" value="UniProtKB-UniRule"/>
</dbReference>
<keyword evidence="3" id="KW-0067">ATP-binding</keyword>
<dbReference type="Proteomes" id="UP001059041">
    <property type="component" value="Linkage Group LG15"/>
</dbReference>